<dbReference type="InterPro" id="IPR007627">
    <property type="entry name" value="RNA_pol_sigma70_r2"/>
</dbReference>
<protein>
    <submittedName>
        <fullName evidence="9">Sigma-70 family RNA polymerase sigma factor</fullName>
    </submittedName>
</protein>
<gene>
    <name evidence="9" type="ORF">ACFQ2J_12705</name>
</gene>
<dbReference type="SUPFAM" id="SSF88946">
    <property type="entry name" value="Sigma2 domain of RNA polymerase sigma factors"/>
    <property type="match status" value="1"/>
</dbReference>
<dbReference type="InterPro" id="IPR036388">
    <property type="entry name" value="WH-like_DNA-bd_sf"/>
</dbReference>
<dbReference type="InterPro" id="IPR013249">
    <property type="entry name" value="RNA_pol_sigma70_r4_t2"/>
</dbReference>
<dbReference type="Pfam" id="PF08281">
    <property type="entry name" value="Sigma70_r4_2"/>
    <property type="match status" value="1"/>
</dbReference>
<dbReference type="SUPFAM" id="SSF88659">
    <property type="entry name" value="Sigma3 and sigma4 domains of RNA polymerase sigma factors"/>
    <property type="match status" value="1"/>
</dbReference>
<proteinExistence type="inferred from homology"/>
<dbReference type="InterPro" id="IPR039425">
    <property type="entry name" value="RNA_pol_sigma-70-like"/>
</dbReference>
<dbReference type="NCBIfam" id="TIGR02937">
    <property type="entry name" value="sigma70-ECF"/>
    <property type="match status" value="1"/>
</dbReference>
<dbReference type="InterPro" id="IPR013324">
    <property type="entry name" value="RNA_pol_sigma_r3/r4-like"/>
</dbReference>
<keyword evidence="4" id="KW-0238">DNA-binding</keyword>
<dbReference type="InterPro" id="IPR013325">
    <property type="entry name" value="RNA_pol_sigma_r2"/>
</dbReference>
<dbReference type="EMBL" id="JBHTKL010000005">
    <property type="protein sequence ID" value="MFD1020038.1"/>
    <property type="molecule type" value="Genomic_DNA"/>
</dbReference>
<dbReference type="Gene3D" id="1.10.1740.10">
    <property type="match status" value="1"/>
</dbReference>
<evidence type="ECO:0000256" key="2">
    <source>
        <dbReference type="ARBA" id="ARBA00023015"/>
    </source>
</evidence>
<dbReference type="NCBIfam" id="TIGR02950">
    <property type="entry name" value="SigM_subfam"/>
    <property type="match status" value="1"/>
</dbReference>
<dbReference type="Proteomes" id="UP001596990">
    <property type="component" value="Unassembled WGS sequence"/>
</dbReference>
<accession>A0ABW3L4V6</accession>
<feature type="domain" description="RNA polymerase sigma-70 region 2" evidence="7">
    <location>
        <begin position="13"/>
        <end position="78"/>
    </location>
</feature>
<dbReference type="PANTHER" id="PTHR43133">
    <property type="entry name" value="RNA POLYMERASE ECF-TYPE SIGMA FACTO"/>
    <property type="match status" value="1"/>
</dbReference>
<dbReference type="PANTHER" id="PTHR43133:SF52">
    <property type="entry name" value="ECF RNA POLYMERASE SIGMA FACTOR SIGL"/>
    <property type="match status" value="1"/>
</dbReference>
<dbReference type="Pfam" id="PF04542">
    <property type="entry name" value="Sigma70_r2"/>
    <property type="match status" value="1"/>
</dbReference>
<dbReference type="InterPro" id="IPR014284">
    <property type="entry name" value="RNA_pol_sigma-70_dom"/>
</dbReference>
<feature type="domain" description="RNA polymerase sigma factor 70 region 4 type 2" evidence="8">
    <location>
        <begin position="111"/>
        <end position="161"/>
    </location>
</feature>
<evidence type="ECO:0000256" key="5">
    <source>
        <dbReference type="ARBA" id="ARBA00023163"/>
    </source>
</evidence>
<evidence type="ECO:0000256" key="4">
    <source>
        <dbReference type="ARBA" id="ARBA00023125"/>
    </source>
</evidence>
<keyword evidence="5" id="KW-0804">Transcription</keyword>
<keyword evidence="2" id="KW-0805">Transcription regulation</keyword>
<keyword evidence="6" id="KW-0175">Coiled coil</keyword>
<evidence type="ECO:0000259" key="8">
    <source>
        <dbReference type="Pfam" id="PF08281"/>
    </source>
</evidence>
<dbReference type="InterPro" id="IPR014296">
    <property type="entry name" value="RNA_pol_sigma-M_bacilli"/>
</dbReference>
<organism evidence="9 10">
    <name type="scientific">Thalassobacillus hwangdonensis</name>
    <dbReference type="NCBI Taxonomy" id="546108"/>
    <lineage>
        <taxon>Bacteria</taxon>
        <taxon>Bacillati</taxon>
        <taxon>Bacillota</taxon>
        <taxon>Bacilli</taxon>
        <taxon>Bacillales</taxon>
        <taxon>Bacillaceae</taxon>
        <taxon>Thalassobacillus</taxon>
    </lineage>
</organism>
<evidence type="ECO:0000313" key="9">
    <source>
        <dbReference type="EMBL" id="MFD1020038.1"/>
    </source>
</evidence>
<reference evidence="10" key="1">
    <citation type="journal article" date="2019" name="Int. J. Syst. Evol. Microbiol.">
        <title>The Global Catalogue of Microorganisms (GCM) 10K type strain sequencing project: providing services to taxonomists for standard genome sequencing and annotation.</title>
        <authorList>
            <consortium name="The Broad Institute Genomics Platform"/>
            <consortium name="The Broad Institute Genome Sequencing Center for Infectious Disease"/>
            <person name="Wu L."/>
            <person name="Ma J."/>
        </authorList>
    </citation>
    <scope>NUCLEOTIDE SEQUENCE [LARGE SCALE GENOMIC DNA]</scope>
    <source>
        <strain evidence="10">CCUG 56607</strain>
    </source>
</reference>
<comment type="similarity">
    <text evidence="1">Belongs to the sigma-70 factor family. ECF subfamily.</text>
</comment>
<evidence type="ECO:0000313" key="10">
    <source>
        <dbReference type="Proteomes" id="UP001596990"/>
    </source>
</evidence>
<evidence type="ECO:0000256" key="6">
    <source>
        <dbReference type="SAM" id="Coils"/>
    </source>
</evidence>
<evidence type="ECO:0000259" key="7">
    <source>
        <dbReference type="Pfam" id="PF04542"/>
    </source>
</evidence>
<evidence type="ECO:0000256" key="1">
    <source>
        <dbReference type="ARBA" id="ARBA00010641"/>
    </source>
</evidence>
<comment type="caution">
    <text evidence="9">The sequence shown here is derived from an EMBL/GenBank/DDBJ whole genome shotgun (WGS) entry which is preliminary data.</text>
</comment>
<keyword evidence="10" id="KW-1185">Reference proteome</keyword>
<feature type="coiled-coil region" evidence="6">
    <location>
        <begin position="147"/>
        <end position="174"/>
    </location>
</feature>
<dbReference type="Gene3D" id="1.10.10.10">
    <property type="entry name" value="Winged helix-like DNA-binding domain superfamily/Winged helix DNA-binding domain"/>
    <property type="match status" value="1"/>
</dbReference>
<dbReference type="CDD" id="cd06171">
    <property type="entry name" value="Sigma70_r4"/>
    <property type="match status" value="1"/>
</dbReference>
<keyword evidence="3" id="KW-0731">Sigma factor</keyword>
<sequence length="178" mass="21141">MDGSKKQKLEDIYALHAKSLYHYLLRMTGSPQVAEDLVQETFVRATISLSFYKNEQVKGWLFKVARHAYLDLWRKRQRWKWVPFFDGMEGLSSPYGEPESALMESEAKGGVEQMFRSLPEDYRTVIYLREHLDMSYKEIAESMDKNESQVKVTLHRARQRMRKLREERDGHNDGMDER</sequence>
<dbReference type="RefSeq" id="WP_386060936.1">
    <property type="nucleotide sequence ID" value="NZ_JBHTKL010000005.1"/>
</dbReference>
<name>A0ABW3L4V6_9BACI</name>
<evidence type="ECO:0000256" key="3">
    <source>
        <dbReference type="ARBA" id="ARBA00023082"/>
    </source>
</evidence>